<dbReference type="Gene3D" id="3.30.160.60">
    <property type="entry name" value="Classic Zinc Finger"/>
    <property type="match status" value="1"/>
</dbReference>
<dbReference type="SMART" id="SM00355">
    <property type="entry name" value="ZnF_C2H2"/>
    <property type="match status" value="5"/>
</dbReference>
<keyword evidence="4" id="KW-0862">Zinc</keyword>
<evidence type="ECO:0000256" key="1">
    <source>
        <dbReference type="ARBA" id="ARBA00022723"/>
    </source>
</evidence>
<feature type="compositionally biased region" description="Basic residues" evidence="6">
    <location>
        <begin position="1"/>
        <end position="27"/>
    </location>
</feature>
<dbReference type="OrthoDB" id="6242957at2759"/>
<dbReference type="WBParaSite" id="SSLN_0000081601-mRNA-1">
    <property type="protein sequence ID" value="SSLN_0000081601-mRNA-1"/>
    <property type="gene ID" value="SSLN_0000081601"/>
</dbReference>
<reference evidence="10" key="1">
    <citation type="submission" date="2016-06" db="UniProtKB">
        <authorList>
            <consortium name="WormBaseParasite"/>
        </authorList>
    </citation>
    <scope>IDENTIFICATION</scope>
</reference>
<feature type="region of interest" description="Disordered" evidence="6">
    <location>
        <begin position="1"/>
        <end position="43"/>
    </location>
</feature>
<dbReference type="PROSITE" id="PS00028">
    <property type="entry name" value="ZINC_FINGER_C2H2_1"/>
    <property type="match status" value="3"/>
</dbReference>
<dbReference type="GO" id="GO:0000981">
    <property type="term" value="F:DNA-binding transcription factor activity, RNA polymerase II-specific"/>
    <property type="evidence" value="ECO:0007669"/>
    <property type="project" value="TreeGrafter"/>
</dbReference>
<feature type="domain" description="C2H2-type" evidence="7">
    <location>
        <begin position="251"/>
        <end position="279"/>
    </location>
</feature>
<evidence type="ECO:0000313" key="9">
    <source>
        <dbReference type="Proteomes" id="UP000275846"/>
    </source>
</evidence>
<evidence type="ECO:0000256" key="5">
    <source>
        <dbReference type="PROSITE-ProRule" id="PRU00042"/>
    </source>
</evidence>
<dbReference type="PANTHER" id="PTHR24408:SF58">
    <property type="entry name" value="TRANSCRIPTION FACTOR (TFIIIA), PUTATIVE (AFU_ORTHOLOGUE AFUA_1G05150)-RELATED"/>
    <property type="match status" value="1"/>
</dbReference>
<keyword evidence="3 5" id="KW-0863">Zinc-finger</keyword>
<evidence type="ECO:0000256" key="2">
    <source>
        <dbReference type="ARBA" id="ARBA00022737"/>
    </source>
</evidence>
<dbReference type="Proteomes" id="UP000275846">
    <property type="component" value="Unassembled WGS sequence"/>
</dbReference>
<dbReference type="PANTHER" id="PTHR24408">
    <property type="entry name" value="ZINC FINGER PROTEIN"/>
    <property type="match status" value="1"/>
</dbReference>
<protein>
    <submittedName>
        <fullName evidence="10">C2H2-type domain-containing protein</fullName>
    </submittedName>
</protein>
<name>A0A183S985_SCHSO</name>
<evidence type="ECO:0000313" key="10">
    <source>
        <dbReference type="WBParaSite" id="SSLN_0000081601-mRNA-1"/>
    </source>
</evidence>
<dbReference type="GO" id="GO:0008270">
    <property type="term" value="F:zinc ion binding"/>
    <property type="evidence" value="ECO:0007669"/>
    <property type="project" value="UniProtKB-KW"/>
</dbReference>
<reference evidence="8 9" key="2">
    <citation type="submission" date="2018-11" db="EMBL/GenBank/DDBJ databases">
        <authorList>
            <consortium name="Pathogen Informatics"/>
        </authorList>
    </citation>
    <scope>NUCLEOTIDE SEQUENCE [LARGE SCALE GENOMIC DNA]</scope>
    <source>
        <strain evidence="8 9">NST_G2</strain>
    </source>
</reference>
<feature type="compositionally biased region" description="Basic residues" evidence="6">
    <location>
        <begin position="440"/>
        <end position="465"/>
    </location>
</feature>
<sequence length="465" mass="52044">MAKSKKGKSPKSKGSKKGKSPKSKSSKNGKGSRGSDRAPPTDAAMQTEPVCVCYICSREFKDYAAVQAHLLLMNHFPPNDVISQQCRACKRVIYIKAVEKHGCCEQKANFIRYIQHESVLKLGPPYRCLLCRSRPFASRIDLSVHIIAYHRPGRDPGWCGLCKFTFQEPPPPPSPLPKVPTPPAGADVAVMNQYQKDLKLAEEERMCAFENAEVPPGLMALDQHIMDEHSAAYILLARRALLTKFHLRAAYSCCLCDQVFPNNVEFQAHVLCRHGVDQPIKYDHRICSLCKSSFMSEKAFNIHVVTGHQHQLNYLANLWIRREIMINATDCGQTCGSCWQVFHRDWYLQAHIIAAHTTSDPLVCGWCRQDFTGCSDPIFGFGAFQRHEANHGRYMQQRAIELKLCFDPLPEVLSEDFSDEAMAAALVKKAEGSKSGGSKSKSKSKGKSKKSKSKSAKSSPKKKKK</sequence>
<evidence type="ECO:0000256" key="3">
    <source>
        <dbReference type="ARBA" id="ARBA00022771"/>
    </source>
</evidence>
<organism evidence="10">
    <name type="scientific">Schistocephalus solidus</name>
    <name type="common">Tapeworm</name>
    <dbReference type="NCBI Taxonomy" id="70667"/>
    <lineage>
        <taxon>Eukaryota</taxon>
        <taxon>Metazoa</taxon>
        <taxon>Spiralia</taxon>
        <taxon>Lophotrochozoa</taxon>
        <taxon>Platyhelminthes</taxon>
        <taxon>Cestoda</taxon>
        <taxon>Eucestoda</taxon>
        <taxon>Diphyllobothriidea</taxon>
        <taxon>Diphyllobothriidae</taxon>
        <taxon>Schistocephalus</taxon>
    </lineage>
</organism>
<dbReference type="STRING" id="70667.A0A183S985"/>
<proteinExistence type="predicted"/>
<dbReference type="AlphaFoldDB" id="A0A183S985"/>
<keyword evidence="2" id="KW-0677">Repeat</keyword>
<feature type="region of interest" description="Disordered" evidence="6">
    <location>
        <begin position="428"/>
        <end position="465"/>
    </location>
</feature>
<accession>A0A183S985</accession>
<gene>
    <name evidence="8" type="ORF">SSLN_LOCUS783</name>
</gene>
<keyword evidence="9" id="KW-1185">Reference proteome</keyword>
<evidence type="ECO:0000256" key="4">
    <source>
        <dbReference type="ARBA" id="ARBA00022833"/>
    </source>
</evidence>
<feature type="domain" description="C2H2-type" evidence="7">
    <location>
        <begin position="333"/>
        <end position="361"/>
    </location>
</feature>
<dbReference type="InterPro" id="IPR013087">
    <property type="entry name" value="Znf_C2H2_type"/>
</dbReference>
<evidence type="ECO:0000259" key="7">
    <source>
        <dbReference type="PROSITE" id="PS50157"/>
    </source>
</evidence>
<keyword evidence="1" id="KW-0479">Metal-binding</keyword>
<dbReference type="GO" id="GO:0005634">
    <property type="term" value="C:nucleus"/>
    <property type="evidence" value="ECO:0007669"/>
    <property type="project" value="TreeGrafter"/>
</dbReference>
<dbReference type="EMBL" id="UYSU01000771">
    <property type="protein sequence ID" value="VDL86221.1"/>
    <property type="molecule type" value="Genomic_DNA"/>
</dbReference>
<evidence type="ECO:0000313" key="8">
    <source>
        <dbReference type="EMBL" id="VDL86221.1"/>
    </source>
</evidence>
<dbReference type="GO" id="GO:0043565">
    <property type="term" value="F:sequence-specific DNA binding"/>
    <property type="evidence" value="ECO:0007669"/>
    <property type="project" value="TreeGrafter"/>
</dbReference>
<evidence type="ECO:0000256" key="6">
    <source>
        <dbReference type="SAM" id="MobiDB-lite"/>
    </source>
</evidence>
<dbReference type="PROSITE" id="PS50157">
    <property type="entry name" value="ZINC_FINGER_C2H2_2"/>
    <property type="match status" value="2"/>
</dbReference>